<proteinExistence type="predicted"/>
<evidence type="ECO:0000313" key="1">
    <source>
        <dbReference type="EMBL" id="KAF9648627.1"/>
    </source>
</evidence>
<protein>
    <submittedName>
        <fullName evidence="1">Uncharacterized protein</fullName>
    </submittedName>
</protein>
<reference evidence="1" key="2">
    <citation type="journal article" date="2020" name="Nat. Commun.">
        <title>Large-scale genome sequencing of mycorrhizal fungi provides insights into the early evolution of symbiotic traits.</title>
        <authorList>
            <person name="Miyauchi S."/>
            <person name="Kiss E."/>
            <person name="Kuo A."/>
            <person name="Drula E."/>
            <person name="Kohler A."/>
            <person name="Sanchez-Garcia M."/>
            <person name="Morin E."/>
            <person name="Andreopoulos B."/>
            <person name="Barry K.W."/>
            <person name="Bonito G."/>
            <person name="Buee M."/>
            <person name="Carver A."/>
            <person name="Chen C."/>
            <person name="Cichocki N."/>
            <person name="Clum A."/>
            <person name="Culley D."/>
            <person name="Crous P.W."/>
            <person name="Fauchery L."/>
            <person name="Girlanda M."/>
            <person name="Hayes R.D."/>
            <person name="Keri Z."/>
            <person name="LaButti K."/>
            <person name="Lipzen A."/>
            <person name="Lombard V."/>
            <person name="Magnuson J."/>
            <person name="Maillard F."/>
            <person name="Murat C."/>
            <person name="Nolan M."/>
            <person name="Ohm R.A."/>
            <person name="Pangilinan J."/>
            <person name="Pereira M.F."/>
            <person name="Perotto S."/>
            <person name="Peter M."/>
            <person name="Pfister S."/>
            <person name="Riley R."/>
            <person name="Sitrit Y."/>
            <person name="Stielow J.B."/>
            <person name="Szollosi G."/>
            <person name="Zifcakova L."/>
            <person name="Stursova M."/>
            <person name="Spatafora J.W."/>
            <person name="Tedersoo L."/>
            <person name="Vaario L.M."/>
            <person name="Yamada A."/>
            <person name="Yan M."/>
            <person name="Wang P."/>
            <person name="Xu J."/>
            <person name="Bruns T."/>
            <person name="Baldrian P."/>
            <person name="Vilgalys R."/>
            <person name="Dunand C."/>
            <person name="Henrissat B."/>
            <person name="Grigoriev I.V."/>
            <person name="Hibbett D."/>
            <person name="Nagy L.G."/>
            <person name="Martin F.M."/>
        </authorList>
    </citation>
    <scope>NUCLEOTIDE SEQUENCE</scope>
    <source>
        <strain evidence="1">P2</strain>
    </source>
</reference>
<keyword evidence="2" id="KW-1185">Reference proteome</keyword>
<reference evidence="1" key="1">
    <citation type="submission" date="2019-10" db="EMBL/GenBank/DDBJ databases">
        <authorList>
            <consortium name="DOE Joint Genome Institute"/>
            <person name="Kuo A."/>
            <person name="Miyauchi S."/>
            <person name="Kiss E."/>
            <person name="Drula E."/>
            <person name="Kohler A."/>
            <person name="Sanchez-Garcia M."/>
            <person name="Andreopoulos B."/>
            <person name="Barry K.W."/>
            <person name="Bonito G."/>
            <person name="Buee M."/>
            <person name="Carver A."/>
            <person name="Chen C."/>
            <person name="Cichocki N."/>
            <person name="Clum A."/>
            <person name="Culley D."/>
            <person name="Crous P.W."/>
            <person name="Fauchery L."/>
            <person name="Girlanda M."/>
            <person name="Hayes R."/>
            <person name="Keri Z."/>
            <person name="Labutti K."/>
            <person name="Lipzen A."/>
            <person name="Lombard V."/>
            <person name="Magnuson J."/>
            <person name="Maillard F."/>
            <person name="Morin E."/>
            <person name="Murat C."/>
            <person name="Nolan M."/>
            <person name="Ohm R."/>
            <person name="Pangilinan J."/>
            <person name="Pereira M."/>
            <person name="Perotto S."/>
            <person name="Peter M."/>
            <person name="Riley R."/>
            <person name="Sitrit Y."/>
            <person name="Stielow B."/>
            <person name="Szollosi G."/>
            <person name="Zifcakova L."/>
            <person name="Stursova M."/>
            <person name="Spatafora J.W."/>
            <person name="Tedersoo L."/>
            <person name="Vaario L.-M."/>
            <person name="Yamada A."/>
            <person name="Yan M."/>
            <person name="Wang P."/>
            <person name="Xu J."/>
            <person name="Bruns T."/>
            <person name="Baldrian P."/>
            <person name="Vilgalys R."/>
            <person name="Henrissat B."/>
            <person name="Grigoriev I.V."/>
            <person name="Hibbett D."/>
            <person name="Nagy L.G."/>
            <person name="Martin F.M."/>
        </authorList>
    </citation>
    <scope>NUCLEOTIDE SEQUENCE</scope>
    <source>
        <strain evidence="1">P2</strain>
    </source>
</reference>
<organism evidence="1 2">
    <name type="scientific">Thelephora ganbajun</name>
    <name type="common">Ganba fungus</name>
    <dbReference type="NCBI Taxonomy" id="370292"/>
    <lineage>
        <taxon>Eukaryota</taxon>
        <taxon>Fungi</taxon>
        <taxon>Dikarya</taxon>
        <taxon>Basidiomycota</taxon>
        <taxon>Agaricomycotina</taxon>
        <taxon>Agaricomycetes</taxon>
        <taxon>Thelephorales</taxon>
        <taxon>Thelephoraceae</taxon>
        <taxon>Thelephora</taxon>
    </lineage>
</organism>
<comment type="caution">
    <text evidence="1">The sequence shown here is derived from an EMBL/GenBank/DDBJ whole genome shotgun (WGS) entry which is preliminary data.</text>
</comment>
<sequence length="181" mass="20355">MSEKAFELKFLSHESEDAVVASILQLSNSIFNPESESRYASFEEWKRRLSDPASSIVYLVHRSGRSTVPPPPVAFLFAHPRSHPEPLKNGSSQSSHIWLTGVSEEYRGRGCLDTMVDVLIDLEQQRRGSELSSMPTLTVCTVPAAFPSMWTWLRARTQWALEKELDGGKVLLSLTGRHDIQ</sequence>
<name>A0ACB6ZGC3_THEGA</name>
<gene>
    <name evidence="1" type="ORF">BDM02DRAFT_3186951</name>
</gene>
<accession>A0ACB6ZGC3</accession>
<evidence type="ECO:0000313" key="2">
    <source>
        <dbReference type="Proteomes" id="UP000886501"/>
    </source>
</evidence>
<dbReference type="EMBL" id="MU118010">
    <property type="protein sequence ID" value="KAF9648627.1"/>
    <property type="molecule type" value="Genomic_DNA"/>
</dbReference>
<dbReference type="Proteomes" id="UP000886501">
    <property type="component" value="Unassembled WGS sequence"/>
</dbReference>